<dbReference type="EMBL" id="CM056741">
    <property type="protein sequence ID" value="KAJ8682531.1"/>
    <property type="molecule type" value="Genomic_DNA"/>
</dbReference>
<reference evidence="1" key="1">
    <citation type="submission" date="2023-04" db="EMBL/GenBank/DDBJ databases">
        <title>A chromosome-level genome assembly of the parasitoid wasp Eretmocerus hayati.</title>
        <authorList>
            <person name="Zhong Y."/>
            <person name="Liu S."/>
            <person name="Liu Y."/>
        </authorList>
    </citation>
    <scope>NUCLEOTIDE SEQUENCE</scope>
    <source>
        <strain evidence="1">ZJU_SS_LIU_2023</strain>
    </source>
</reference>
<name>A0ACC2PHM1_9HYME</name>
<evidence type="ECO:0000313" key="1">
    <source>
        <dbReference type="EMBL" id="KAJ8682531.1"/>
    </source>
</evidence>
<evidence type="ECO:0000313" key="2">
    <source>
        <dbReference type="Proteomes" id="UP001239111"/>
    </source>
</evidence>
<comment type="caution">
    <text evidence="1">The sequence shown here is derived from an EMBL/GenBank/DDBJ whole genome shotgun (WGS) entry which is preliminary data.</text>
</comment>
<dbReference type="Proteomes" id="UP001239111">
    <property type="component" value="Chromosome 1"/>
</dbReference>
<keyword evidence="2" id="KW-1185">Reference proteome</keyword>
<protein>
    <submittedName>
        <fullName evidence="1">Uncharacterized protein</fullName>
    </submittedName>
</protein>
<sequence>MTVGIDKYPYYTNVISTFFDGDESPNNVKTKVRSGFIISEDYVLTHFDPYLDAEVSSNYTIEVLADASKYEATLVRGQKFVLFKLDGTIQSDSLAHRIQLLDADKSPKPGDQVNIVDLQYNKINSTYGIMSINNVTLKDGQEDCIRIHSGAFGSSDDCKDSVFLESFDIPCKDSVISKSLVIQGQLAGLYETTMYLKDGREVASYLNLAHLNDKIKELIGELKLYRGD</sequence>
<proteinExistence type="predicted"/>
<gene>
    <name evidence="1" type="ORF">QAD02_018323</name>
</gene>
<organism evidence="1 2">
    <name type="scientific">Eretmocerus hayati</name>
    <dbReference type="NCBI Taxonomy" id="131215"/>
    <lineage>
        <taxon>Eukaryota</taxon>
        <taxon>Metazoa</taxon>
        <taxon>Ecdysozoa</taxon>
        <taxon>Arthropoda</taxon>
        <taxon>Hexapoda</taxon>
        <taxon>Insecta</taxon>
        <taxon>Pterygota</taxon>
        <taxon>Neoptera</taxon>
        <taxon>Endopterygota</taxon>
        <taxon>Hymenoptera</taxon>
        <taxon>Apocrita</taxon>
        <taxon>Proctotrupomorpha</taxon>
        <taxon>Chalcidoidea</taxon>
        <taxon>Aphelinidae</taxon>
        <taxon>Aphelininae</taxon>
        <taxon>Eretmocerus</taxon>
    </lineage>
</organism>
<accession>A0ACC2PHM1</accession>